<dbReference type="Proteomes" id="UP001307889">
    <property type="component" value="Chromosome 3"/>
</dbReference>
<evidence type="ECO:0000313" key="4">
    <source>
        <dbReference type="Proteomes" id="UP001307889"/>
    </source>
</evidence>
<keyword evidence="1" id="KW-0863">Zinc-finger</keyword>
<dbReference type="InterPro" id="IPR001878">
    <property type="entry name" value="Znf_CCHC"/>
</dbReference>
<dbReference type="SUPFAM" id="SSF57756">
    <property type="entry name" value="Retrovirus zinc finger-like domains"/>
    <property type="match status" value="1"/>
</dbReference>
<protein>
    <recommendedName>
        <fullName evidence="2">CCHC-type domain-containing protein</fullName>
    </recommendedName>
</protein>
<reference evidence="3 4" key="1">
    <citation type="submission" date="2023-09" db="EMBL/GenBank/DDBJ databases">
        <title>Nesidiocoris tenuis whole genome shotgun sequence.</title>
        <authorList>
            <person name="Shibata T."/>
            <person name="Shimoda M."/>
            <person name="Kobayashi T."/>
            <person name="Uehara T."/>
        </authorList>
    </citation>
    <scope>NUCLEOTIDE SEQUENCE [LARGE SCALE GENOMIC DNA]</scope>
    <source>
        <strain evidence="3 4">Japan</strain>
    </source>
</reference>
<keyword evidence="1" id="KW-0479">Metal-binding</keyword>
<organism evidence="3 4">
    <name type="scientific">Nesidiocoris tenuis</name>
    <dbReference type="NCBI Taxonomy" id="355587"/>
    <lineage>
        <taxon>Eukaryota</taxon>
        <taxon>Metazoa</taxon>
        <taxon>Ecdysozoa</taxon>
        <taxon>Arthropoda</taxon>
        <taxon>Hexapoda</taxon>
        <taxon>Insecta</taxon>
        <taxon>Pterygota</taxon>
        <taxon>Neoptera</taxon>
        <taxon>Paraneoptera</taxon>
        <taxon>Hemiptera</taxon>
        <taxon>Heteroptera</taxon>
        <taxon>Panheteroptera</taxon>
        <taxon>Cimicomorpha</taxon>
        <taxon>Miridae</taxon>
        <taxon>Dicyphina</taxon>
        <taxon>Nesidiocoris</taxon>
    </lineage>
</organism>
<accession>A0ABN7AJ52</accession>
<evidence type="ECO:0000256" key="1">
    <source>
        <dbReference type="PROSITE-ProRule" id="PRU00047"/>
    </source>
</evidence>
<feature type="domain" description="CCHC-type" evidence="2">
    <location>
        <begin position="58"/>
        <end position="72"/>
    </location>
</feature>
<dbReference type="InterPro" id="IPR036875">
    <property type="entry name" value="Znf_CCHC_sf"/>
</dbReference>
<dbReference type="SMART" id="SM00343">
    <property type="entry name" value="ZnF_C2HC"/>
    <property type="match status" value="1"/>
</dbReference>
<dbReference type="EMBL" id="AP028911">
    <property type="protein sequence ID" value="BES92293.1"/>
    <property type="molecule type" value="Genomic_DNA"/>
</dbReference>
<dbReference type="PROSITE" id="PS50158">
    <property type="entry name" value="ZF_CCHC"/>
    <property type="match status" value="1"/>
</dbReference>
<evidence type="ECO:0000259" key="2">
    <source>
        <dbReference type="PROSITE" id="PS50158"/>
    </source>
</evidence>
<name>A0ABN7AJ52_9HEMI</name>
<gene>
    <name evidence="3" type="ORF">NTJ_05101</name>
</gene>
<dbReference type="Pfam" id="PF00098">
    <property type="entry name" value="zf-CCHC"/>
    <property type="match status" value="1"/>
</dbReference>
<proteinExistence type="predicted"/>
<dbReference type="Gene3D" id="4.10.60.10">
    <property type="entry name" value="Zinc finger, CCHC-type"/>
    <property type="match status" value="1"/>
</dbReference>
<sequence length="148" mass="16313">MLSAPKTLEAAISSALQQESAVLRAKGSLSNRRPVYPTTQPAYSARPLCVVRDSPATCWRCDGQGHTMRECPTKVLICWRCDQPGMGFGAVLLRRRETNSGHGSVATAGKSPPIYTQQRCAMVCRLNPSQSLLFMLICYPYLIAFYPD</sequence>
<evidence type="ECO:0000313" key="3">
    <source>
        <dbReference type="EMBL" id="BES92293.1"/>
    </source>
</evidence>
<keyword evidence="4" id="KW-1185">Reference proteome</keyword>
<keyword evidence="1" id="KW-0862">Zinc</keyword>